<evidence type="ECO:0000256" key="1">
    <source>
        <dbReference type="ARBA" id="ARBA00022801"/>
    </source>
</evidence>
<dbReference type="InterPro" id="IPR029058">
    <property type="entry name" value="AB_hydrolase_fold"/>
</dbReference>
<dbReference type="AlphaFoldDB" id="A0A9P4I4E2"/>
<dbReference type="InterPro" id="IPR013094">
    <property type="entry name" value="AB_hydrolase_3"/>
</dbReference>
<dbReference type="OrthoDB" id="433474at2759"/>
<organism evidence="3 4">
    <name type="scientific">Rhizodiscina lignyota</name>
    <dbReference type="NCBI Taxonomy" id="1504668"/>
    <lineage>
        <taxon>Eukaryota</taxon>
        <taxon>Fungi</taxon>
        <taxon>Dikarya</taxon>
        <taxon>Ascomycota</taxon>
        <taxon>Pezizomycotina</taxon>
        <taxon>Dothideomycetes</taxon>
        <taxon>Pleosporomycetidae</taxon>
        <taxon>Aulographales</taxon>
        <taxon>Rhizodiscinaceae</taxon>
        <taxon>Rhizodiscina</taxon>
    </lineage>
</organism>
<dbReference type="GO" id="GO:0016787">
    <property type="term" value="F:hydrolase activity"/>
    <property type="evidence" value="ECO:0007669"/>
    <property type="project" value="UniProtKB-KW"/>
</dbReference>
<protein>
    <recommendedName>
        <fullName evidence="2">Alpha/beta hydrolase fold-3 domain-containing protein</fullName>
    </recommendedName>
</protein>
<evidence type="ECO:0000259" key="2">
    <source>
        <dbReference type="Pfam" id="PF07859"/>
    </source>
</evidence>
<dbReference type="InterPro" id="IPR050300">
    <property type="entry name" value="GDXG_lipolytic_enzyme"/>
</dbReference>
<name>A0A9P4I4E2_9PEZI</name>
<dbReference type="SUPFAM" id="SSF53474">
    <property type="entry name" value="alpha/beta-Hydrolases"/>
    <property type="match status" value="1"/>
</dbReference>
<dbReference type="EMBL" id="ML978139">
    <property type="protein sequence ID" value="KAF2093273.1"/>
    <property type="molecule type" value="Genomic_DNA"/>
</dbReference>
<accession>A0A9P4I4E2</accession>
<dbReference type="PANTHER" id="PTHR48081:SF8">
    <property type="entry name" value="ALPHA_BETA HYDROLASE FOLD-3 DOMAIN-CONTAINING PROTEIN-RELATED"/>
    <property type="match status" value="1"/>
</dbReference>
<dbReference type="Gene3D" id="3.40.50.1820">
    <property type="entry name" value="alpha/beta hydrolase"/>
    <property type="match status" value="1"/>
</dbReference>
<dbReference type="Pfam" id="PF07859">
    <property type="entry name" value="Abhydrolase_3"/>
    <property type="match status" value="1"/>
</dbReference>
<proteinExistence type="predicted"/>
<gene>
    <name evidence="3" type="ORF">NA57DRAFT_48678</name>
</gene>
<comment type="caution">
    <text evidence="3">The sequence shown here is derived from an EMBL/GenBank/DDBJ whole genome shotgun (WGS) entry which is preliminary data.</text>
</comment>
<feature type="non-terminal residue" evidence="3">
    <location>
        <position position="1"/>
    </location>
</feature>
<dbReference type="Proteomes" id="UP000799772">
    <property type="component" value="Unassembled WGS sequence"/>
</dbReference>
<reference evidence="3" key="1">
    <citation type="journal article" date="2020" name="Stud. Mycol.">
        <title>101 Dothideomycetes genomes: a test case for predicting lifestyles and emergence of pathogens.</title>
        <authorList>
            <person name="Haridas S."/>
            <person name="Albert R."/>
            <person name="Binder M."/>
            <person name="Bloem J."/>
            <person name="Labutti K."/>
            <person name="Salamov A."/>
            <person name="Andreopoulos B."/>
            <person name="Baker S."/>
            <person name="Barry K."/>
            <person name="Bills G."/>
            <person name="Bluhm B."/>
            <person name="Cannon C."/>
            <person name="Castanera R."/>
            <person name="Culley D."/>
            <person name="Daum C."/>
            <person name="Ezra D."/>
            <person name="Gonzalez J."/>
            <person name="Henrissat B."/>
            <person name="Kuo A."/>
            <person name="Liang C."/>
            <person name="Lipzen A."/>
            <person name="Lutzoni F."/>
            <person name="Magnuson J."/>
            <person name="Mondo S."/>
            <person name="Nolan M."/>
            <person name="Ohm R."/>
            <person name="Pangilinan J."/>
            <person name="Park H.-J."/>
            <person name="Ramirez L."/>
            <person name="Alfaro M."/>
            <person name="Sun H."/>
            <person name="Tritt A."/>
            <person name="Yoshinaga Y."/>
            <person name="Zwiers L.-H."/>
            <person name="Turgeon B."/>
            <person name="Goodwin S."/>
            <person name="Spatafora J."/>
            <person name="Crous P."/>
            <person name="Grigoriev I."/>
        </authorList>
    </citation>
    <scope>NUCLEOTIDE SEQUENCE</scope>
    <source>
        <strain evidence="3">CBS 133067</strain>
    </source>
</reference>
<sequence>PSFSRRIRTTLSSRKGYIDLYFYVPVGYEEGRLEQDKYSVLVHFHGGGFTLGRARDDARWCQAVVEKTGAVVVNVDYRRAPQYPCPIPMEDGCDAVLWIIAHADELNLDLARVATGGFSSGGNLAVTVPLRLQEELAGTGSPLKGGKAIERDDARQRFPADDRSKQINFIGMILWYPTVDYSITREQKRQAVPTDPVPEFMSTMFNESYLQPPVDLMNPFVSPGRAPSCFLATLPKKMVILCCEIDMLRPEVETFRDRLVSEQGKEVVYHCIPDVQHAFDKAPNPLRLSPVVAKYYSIACGELAQIFAGNKINDC</sequence>
<evidence type="ECO:0000313" key="4">
    <source>
        <dbReference type="Proteomes" id="UP000799772"/>
    </source>
</evidence>
<keyword evidence="4" id="KW-1185">Reference proteome</keyword>
<keyword evidence="1" id="KW-0378">Hydrolase</keyword>
<dbReference type="PANTHER" id="PTHR48081">
    <property type="entry name" value="AB HYDROLASE SUPERFAMILY PROTEIN C4A8.06C"/>
    <property type="match status" value="1"/>
</dbReference>
<feature type="domain" description="Alpha/beta hydrolase fold-3" evidence="2">
    <location>
        <begin position="41"/>
        <end position="279"/>
    </location>
</feature>
<evidence type="ECO:0000313" key="3">
    <source>
        <dbReference type="EMBL" id="KAF2093273.1"/>
    </source>
</evidence>